<protein>
    <submittedName>
        <fullName evidence="5">Ig-like domain-containing domain</fullName>
    </submittedName>
</protein>
<sequence>MSVRANLLFLLAAGAGLAGCASISSPTGGEKDIIPPTLESSTPPNGSRNYKGQVVRLVFSESVQLKDLNKNLIISPALPEDNPYKLREDRTSISLLFDKPLDPNTTYSFNFGNAVTDITESNPATNVVVSFSTGAVLDSGAVRGSVRELLTDKPADAVSVLMYPESDTAGVRRGRPYYLARADKNGAFALRNLKAGRYRIYALADKNQNTRYNEGEKIAYLPDFITVGPRPDSVQLLLVRPDARRPIINSRQGTFSQFRVTYGEGLRTAVISSLGAAATPPQLTEALQLAEQGRVVALFKTPTLTEGRYLLAATDSAGNVSRDTVNVRFPGTAPTKRAPVYSVDGAPRDVYRQGEVRFLFTEPVRVAPGKPFALLQEDSTATRRPLTLPTNGTLSPDRTRLTVLLDTKAKKTVTITLDTLNLTTVTGQNLGAKPLRLRVTDQATYGSLAGTIQTKYKRYEVQLLDSQGKVVATLDSPKGTFRFDRLLPAVYTFRVLIDADGDGRWRGGDPELLVPAEPIYIRPKSEQVRVNFELEDIKLVF</sequence>
<evidence type="ECO:0000313" key="5">
    <source>
        <dbReference type="EMBL" id="UOG74983.1"/>
    </source>
</evidence>
<gene>
    <name evidence="5" type="ORF">MTX78_23065</name>
</gene>
<dbReference type="RefSeq" id="WP_243798726.1">
    <property type="nucleotide sequence ID" value="NZ_CP094669.1"/>
</dbReference>
<keyword evidence="1 3" id="KW-0732">Signal</keyword>
<proteinExistence type="predicted"/>
<dbReference type="EMBL" id="CP094669">
    <property type="protein sequence ID" value="UOG74983.1"/>
    <property type="molecule type" value="Genomic_DNA"/>
</dbReference>
<accession>A0ABY4CXU6</accession>
<evidence type="ECO:0000313" key="6">
    <source>
        <dbReference type="Proteomes" id="UP000831113"/>
    </source>
</evidence>
<name>A0ABY4CXU6_9BACT</name>
<feature type="compositionally biased region" description="Polar residues" evidence="2">
    <location>
        <begin position="38"/>
        <end position="49"/>
    </location>
</feature>
<dbReference type="PROSITE" id="PS51257">
    <property type="entry name" value="PROKAR_LIPOPROTEIN"/>
    <property type="match status" value="1"/>
</dbReference>
<feature type="chain" id="PRO_5045385696" evidence="3">
    <location>
        <begin position="19"/>
        <end position="541"/>
    </location>
</feature>
<dbReference type="Pfam" id="PF13205">
    <property type="entry name" value="Big_5"/>
    <property type="match status" value="1"/>
</dbReference>
<feature type="domain" description="SbsA Ig-like" evidence="4">
    <location>
        <begin position="32"/>
        <end position="133"/>
    </location>
</feature>
<evidence type="ECO:0000256" key="2">
    <source>
        <dbReference type="SAM" id="MobiDB-lite"/>
    </source>
</evidence>
<evidence type="ECO:0000256" key="1">
    <source>
        <dbReference type="ARBA" id="ARBA00022729"/>
    </source>
</evidence>
<dbReference type="InterPro" id="IPR032812">
    <property type="entry name" value="SbsA_Ig"/>
</dbReference>
<keyword evidence="6" id="KW-1185">Reference proteome</keyword>
<organism evidence="5 6">
    <name type="scientific">Hymenobacter tibetensis</name>
    <dbReference type="NCBI Taxonomy" id="497967"/>
    <lineage>
        <taxon>Bacteria</taxon>
        <taxon>Pseudomonadati</taxon>
        <taxon>Bacteroidota</taxon>
        <taxon>Cytophagia</taxon>
        <taxon>Cytophagales</taxon>
        <taxon>Hymenobacteraceae</taxon>
        <taxon>Hymenobacter</taxon>
    </lineage>
</organism>
<reference evidence="5 6" key="1">
    <citation type="submission" date="2022-03" db="EMBL/GenBank/DDBJ databases">
        <title>Hymenobactersp. isolated from the air.</title>
        <authorList>
            <person name="Won M."/>
            <person name="Kwon S.-W."/>
        </authorList>
    </citation>
    <scope>NUCLEOTIDE SEQUENCE [LARGE SCALE GENOMIC DNA]</scope>
    <source>
        <strain evidence="5 6">KACC 21982</strain>
    </source>
</reference>
<evidence type="ECO:0000259" key="4">
    <source>
        <dbReference type="Pfam" id="PF13205"/>
    </source>
</evidence>
<evidence type="ECO:0000256" key="3">
    <source>
        <dbReference type="SAM" id="SignalP"/>
    </source>
</evidence>
<feature type="signal peptide" evidence="3">
    <location>
        <begin position="1"/>
        <end position="18"/>
    </location>
</feature>
<feature type="region of interest" description="Disordered" evidence="2">
    <location>
        <begin position="29"/>
        <end position="49"/>
    </location>
</feature>
<dbReference type="Proteomes" id="UP000831113">
    <property type="component" value="Chromosome"/>
</dbReference>